<feature type="chain" id="PRO_5013050557" evidence="3">
    <location>
        <begin position="22"/>
        <end position="391"/>
    </location>
</feature>
<dbReference type="STRING" id="1314790.A0A1Y1YTN0"/>
<keyword evidence="6" id="KW-1185">Reference proteome</keyword>
<reference evidence="5 6" key="1">
    <citation type="submission" date="2016-07" db="EMBL/GenBank/DDBJ databases">
        <title>Pervasive Adenine N6-methylation of Active Genes in Fungi.</title>
        <authorList>
            <consortium name="DOE Joint Genome Institute"/>
            <person name="Mondo S.J."/>
            <person name="Dannebaum R.O."/>
            <person name="Kuo R.C."/>
            <person name="Labutti K."/>
            <person name="Haridas S."/>
            <person name="Kuo A."/>
            <person name="Salamov A."/>
            <person name="Ahrendt S.R."/>
            <person name="Lipzen A."/>
            <person name="Sullivan W."/>
            <person name="Andreopoulos W.B."/>
            <person name="Clum A."/>
            <person name="Lindquist E."/>
            <person name="Daum C."/>
            <person name="Ramamoorthy G.K."/>
            <person name="Gryganskyi A."/>
            <person name="Culley D."/>
            <person name="Magnuson J.K."/>
            <person name="James T.Y."/>
            <person name="O'Malley M.A."/>
            <person name="Stajich J.E."/>
            <person name="Spatafora J.W."/>
            <person name="Visel A."/>
            <person name="Grigoriev I.V."/>
        </authorList>
    </citation>
    <scope>NUCLEOTIDE SEQUENCE [LARGE SCALE GENOMIC DNA]</scope>
    <source>
        <strain evidence="5 6">CBS 931.73</strain>
    </source>
</reference>
<evidence type="ECO:0000256" key="3">
    <source>
        <dbReference type="SAM" id="SignalP"/>
    </source>
</evidence>
<dbReference type="InterPro" id="IPR008929">
    <property type="entry name" value="Chondroitin_lyas"/>
</dbReference>
<dbReference type="GO" id="GO:0042597">
    <property type="term" value="C:periplasmic space"/>
    <property type="evidence" value="ECO:0007669"/>
    <property type="project" value="InterPro"/>
</dbReference>
<accession>A0A1Y1YTN0</accession>
<dbReference type="OrthoDB" id="63533at2759"/>
<feature type="signal peptide" evidence="3">
    <location>
        <begin position="1"/>
        <end position="21"/>
    </location>
</feature>
<keyword evidence="1 3" id="KW-0732">Signal</keyword>
<dbReference type="EMBL" id="MCFE01000070">
    <property type="protein sequence ID" value="ORY01392.1"/>
    <property type="molecule type" value="Genomic_DNA"/>
</dbReference>
<gene>
    <name evidence="5" type="ORF">K493DRAFT_298396</name>
</gene>
<proteinExistence type="predicted"/>
<dbReference type="SUPFAM" id="SSF48230">
    <property type="entry name" value="Chondroitin AC/alginate lyase"/>
    <property type="match status" value="1"/>
</dbReference>
<dbReference type="InParanoid" id="A0A1Y1YTN0"/>
<organism evidence="5 6">
    <name type="scientific">Basidiobolus meristosporus CBS 931.73</name>
    <dbReference type="NCBI Taxonomy" id="1314790"/>
    <lineage>
        <taxon>Eukaryota</taxon>
        <taxon>Fungi</taxon>
        <taxon>Fungi incertae sedis</taxon>
        <taxon>Zoopagomycota</taxon>
        <taxon>Entomophthoromycotina</taxon>
        <taxon>Basidiobolomycetes</taxon>
        <taxon>Basidiobolales</taxon>
        <taxon>Basidiobolaceae</taxon>
        <taxon>Basidiobolus</taxon>
    </lineage>
</organism>
<comment type="caution">
    <text evidence="5">The sequence shown here is derived from an EMBL/GenBank/DDBJ whole genome shotgun (WGS) entry which is preliminary data.</text>
</comment>
<evidence type="ECO:0000313" key="6">
    <source>
        <dbReference type="Proteomes" id="UP000193498"/>
    </source>
</evidence>
<dbReference type="InterPro" id="IPR008397">
    <property type="entry name" value="Alginate_lyase_dom"/>
</dbReference>
<dbReference type="Proteomes" id="UP000193498">
    <property type="component" value="Unassembled WGS sequence"/>
</dbReference>
<evidence type="ECO:0000259" key="4">
    <source>
        <dbReference type="Pfam" id="PF05426"/>
    </source>
</evidence>
<evidence type="ECO:0000313" key="5">
    <source>
        <dbReference type="EMBL" id="ORY01392.1"/>
    </source>
</evidence>
<evidence type="ECO:0000256" key="1">
    <source>
        <dbReference type="ARBA" id="ARBA00022729"/>
    </source>
</evidence>
<keyword evidence="2 5" id="KW-0456">Lyase</keyword>
<dbReference type="Gene3D" id="1.50.10.100">
    <property type="entry name" value="Chondroitin AC/alginate lyase"/>
    <property type="match status" value="1"/>
</dbReference>
<sequence>MKLSIAYSLLVLSLDAKLILAEFNFVNSDISTLLSNKQKLQAGDPEMVSAFRALMVRAQKALKTQTAPTKDIHDYVSLARYYWPDKRKRNGLPYVKKDGFPNPEVKKILDYKLLHDLISDTRDLGFAFFFTGHNKYATKAISNLESWFLDEQTKMNPNLNFASMVKGRRTGRRTGLLDMRTIGDLLDALPILQKSPDWEQQHTEGMQSWFTSYLDWLENTPFRSEEQGSLNNHGTYFDYQYISIALSLGRNDLVIATAQNATIRRIAAHITPQGIQPEEVKRPNSWGYSVFNIHGLCLLARSAKLASVDLWNYSTSDGRSIRTGLNYLIPFALGKAKWPYKDVPKNGTLNEFVEILEIARGAYTDPIYLNAYNLLHQKFPPKVNYNRLMVS</sequence>
<feature type="domain" description="Alginate lyase" evidence="4">
    <location>
        <begin position="64"/>
        <end position="338"/>
    </location>
</feature>
<evidence type="ECO:0000256" key="2">
    <source>
        <dbReference type="ARBA" id="ARBA00023239"/>
    </source>
</evidence>
<name>A0A1Y1YTN0_9FUNG</name>
<dbReference type="GO" id="GO:0016829">
    <property type="term" value="F:lyase activity"/>
    <property type="evidence" value="ECO:0007669"/>
    <property type="project" value="UniProtKB-KW"/>
</dbReference>
<dbReference type="AlphaFoldDB" id="A0A1Y1YTN0"/>
<dbReference type="Pfam" id="PF05426">
    <property type="entry name" value="Alginate_lyase"/>
    <property type="match status" value="1"/>
</dbReference>
<protein>
    <submittedName>
        <fullName evidence="5">Chondroitin AC/alginate lyase</fullName>
    </submittedName>
</protein>